<keyword evidence="3" id="KW-0560">Oxidoreductase</keyword>
<dbReference type="EMBL" id="AFLV02000078">
    <property type="protein sequence ID" value="EKR62641.1"/>
    <property type="molecule type" value="Genomic_DNA"/>
</dbReference>
<organism evidence="8 9">
    <name type="scientific">Leptospira weilii str. 2006001853</name>
    <dbReference type="NCBI Taxonomy" id="1001589"/>
    <lineage>
        <taxon>Bacteria</taxon>
        <taxon>Pseudomonadati</taxon>
        <taxon>Spirochaetota</taxon>
        <taxon>Spirochaetia</taxon>
        <taxon>Leptospirales</taxon>
        <taxon>Leptospiraceae</taxon>
        <taxon>Leptospira</taxon>
    </lineage>
</organism>
<evidence type="ECO:0000256" key="4">
    <source>
        <dbReference type="PIRSR" id="PIRSR000097-1"/>
    </source>
</evidence>
<evidence type="ECO:0000313" key="9">
    <source>
        <dbReference type="Proteomes" id="UP000001338"/>
    </source>
</evidence>
<dbReference type="PIRSF" id="PIRSF000097">
    <property type="entry name" value="AKR"/>
    <property type="match status" value="1"/>
</dbReference>
<evidence type="ECO:0000256" key="3">
    <source>
        <dbReference type="ARBA" id="ARBA00023002"/>
    </source>
</evidence>
<dbReference type="PANTHER" id="PTHR43827:SF3">
    <property type="entry name" value="NADP-DEPENDENT OXIDOREDUCTASE DOMAIN-CONTAINING PROTEIN"/>
    <property type="match status" value="1"/>
</dbReference>
<evidence type="ECO:0000256" key="5">
    <source>
        <dbReference type="PIRSR" id="PIRSR000097-2"/>
    </source>
</evidence>
<keyword evidence="2" id="KW-0521">NADP</keyword>
<dbReference type="InterPro" id="IPR020471">
    <property type="entry name" value="AKR"/>
</dbReference>
<dbReference type="PROSITE" id="PS00063">
    <property type="entry name" value="ALDOKETO_REDUCTASE_3"/>
    <property type="match status" value="1"/>
</dbReference>
<feature type="site" description="Lowers pKa of active site Tyr" evidence="6">
    <location>
        <position position="84"/>
    </location>
</feature>
<feature type="domain" description="NADP-dependent oxidoreductase" evidence="7">
    <location>
        <begin position="25"/>
        <end position="268"/>
    </location>
</feature>
<dbReference type="Pfam" id="PF00248">
    <property type="entry name" value="Aldo_ket_red"/>
    <property type="match status" value="1"/>
</dbReference>
<dbReference type="InterPro" id="IPR018170">
    <property type="entry name" value="Aldo/ket_reductase_CS"/>
</dbReference>
<sequence>MGNSTMQNVLNQTVTLNNGLSMPILGLGVWKTKSGKECREAVLNALEAGYRHIDTAKIYSNEEDVGKAIRESGISRKEIFITTKLWNADQGSDKTRKALETSLEKLGIDQIDLYLIHFPVTSQRMDSWKELEKAYHDKLCKSIGVSNYTISHLTELLKNSQITPAVNQVEFHPFLNQADLFEYCKKHKIQLEAYSPLAHGQKVEDPKIVEIAKKYHKTSAQILIRWAIEQKIVVIPKSAKKERIVENSKVFDFKISEEDMKILNSLNENFRTCWDPSEVV</sequence>
<dbReference type="InterPro" id="IPR023210">
    <property type="entry name" value="NADP_OxRdtase_dom"/>
</dbReference>
<dbReference type="PROSITE" id="PS00062">
    <property type="entry name" value="ALDOKETO_REDUCTASE_2"/>
    <property type="match status" value="1"/>
</dbReference>
<proteinExistence type="inferred from homology"/>
<dbReference type="CDD" id="cd19071">
    <property type="entry name" value="AKR_AKR1-5-like"/>
    <property type="match status" value="1"/>
</dbReference>
<dbReference type="PRINTS" id="PR00069">
    <property type="entry name" value="ALDKETRDTASE"/>
</dbReference>
<gene>
    <name evidence="8" type="ORF">LEP1GSC036_0148</name>
</gene>
<dbReference type="SUPFAM" id="SSF51430">
    <property type="entry name" value="NAD(P)-linked oxidoreductase"/>
    <property type="match status" value="1"/>
</dbReference>
<name>A0A828YYT0_9LEPT</name>
<dbReference type="Proteomes" id="UP000001338">
    <property type="component" value="Unassembled WGS sequence"/>
</dbReference>
<feature type="binding site" evidence="5">
    <location>
        <position position="117"/>
    </location>
    <ligand>
        <name>substrate</name>
    </ligand>
</feature>
<dbReference type="FunFam" id="3.20.20.100:FF:000015">
    <property type="entry name" value="Oxidoreductase, aldo/keto reductase family"/>
    <property type="match status" value="1"/>
</dbReference>
<evidence type="ECO:0000256" key="1">
    <source>
        <dbReference type="ARBA" id="ARBA00007905"/>
    </source>
</evidence>
<dbReference type="PROSITE" id="PS00798">
    <property type="entry name" value="ALDOKETO_REDUCTASE_1"/>
    <property type="match status" value="1"/>
</dbReference>
<dbReference type="AlphaFoldDB" id="A0A828YYT0"/>
<evidence type="ECO:0000259" key="7">
    <source>
        <dbReference type="Pfam" id="PF00248"/>
    </source>
</evidence>
<evidence type="ECO:0000313" key="8">
    <source>
        <dbReference type="EMBL" id="EKR62641.1"/>
    </source>
</evidence>
<evidence type="ECO:0000256" key="2">
    <source>
        <dbReference type="ARBA" id="ARBA00022857"/>
    </source>
</evidence>
<comment type="similarity">
    <text evidence="1">Belongs to the aldo/keto reductase family.</text>
</comment>
<reference evidence="8 9" key="1">
    <citation type="submission" date="2012-10" db="EMBL/GenBank/DDBJ databases">
        <authorList>
            <person name="Harkins D.M."/>
            <person name="Durkin A.S."/>
            <person name="Brinkac L.M."/>
            <person name="Haft D.H."/>
            <person name="Selengut J.D."/>
            <person name="Sanka R."/>
            <person name="DePew J."/>
            <person name="Purushe J."/>
            <person name="Whelen A.C."/>
            <person name="Vinetz J.M."/>
            <person name="Sutton G.G."/>
            <person name="Nierman W.C."/>
            <person name="Fouts D.E."/>
        </authorList>
    </citation>
    <scope>NUCLEOTIDE SEQUENCE [LARGE SCALE GENOMIC DNA]</scope>
    <source>
        <strain evidence="8 9">2006001853</strain>
    </source>
</reference>
<dbReference type="InterPro" id="IPR036812">
    <property type="entry name" value="NAD(P)_OxRdtase_dom_sf"/>
</dbReference>
<accession>A0A828YYT0</accession>
<evidence type="ECO:0000256" key="6">
    <source>
        <dbReference type="PIRSR" id="PIRSR000097-3"/>
    </source>
</evidence>
<feature type="active site" description="Proton donor" evidence="4">
    <location>
        <position position="59"/>
    </location>
</feature>
<comment type="caution">
    <text evidence="8">The sequence shown here is derived from an EMBL/GenBank/DDBJ whole genome shotgun (WGS) entry which is preliminary data.</text>
</comment>
<protein>
    <submittedName>
        <fullName evidence="8">Putative glyoxal reductase</fullName>
    </submittedName>
</protein>
<dbReference type="GO" id="GO:0016616">
    <property type="term" value="F:oxidoreductase activity, acting on the CH-OH group of donors, NAD or NADP as acceptor"/>
    <property type="evidence" value="ECO:0007669"/>
    <property type="project" value="UniProtKB-ARBA"/>
</dbReference>
<dbReference type="PANTHER" id="PTHR43827">
    <property type="entry name" value="2,5-DIKETO-D-GLUCONIC ACID REDUCTASE"/>
    <property type="match status" value="1"/>
</dbReference>
<dbReference type="Gene3D" id="3.20.20.100">
    <property type="entry name" value="NADP-dependent oxidoreductase domain"/>
    <property type="match status" value="1"/>
</dbReference>